<proteinExistence type="predicted"/>
<evidence type="ECO:0000313" key="1">
    <source>
        <dbReference type="EMBL" id="MCF6139557.1"/>
    </source>
</evidence>
<dbReference type="EMBL" id="JAKIJS010000005">
    <property type="protein sequence ID" value="MCF6139557.1"/>
    <property type="molecule type" value="Genomic_DNA"/>
</dbReference>
<dbReference type="RefSeq" id="WP_236338939.1">
    <property type="nucleotide sequence ID" value="NZ_JAKIJS010000005.1"/>
</dbReference>
<evidence type="ECO:0000313" key="2">
    <source>
        <dbReference type="Proteomes" id="UP001649381"/>
    </source>
</evidence>
<protein>
    <recommendedName>
        <fullName evidence="3">Pilus assembly protein Flp/PilA</fullName>
    </recommendedName>
</protein>
<name>A0ABS9H3M5_9BACL</name>
<accession>A0ABS9H3M5</accession>
<gene>
    <name evidence="1" type="ORF">L2716_17715</name>
</gene>
<evidence type="ECO:0008006" key="3">
    <source>
        <dbReference type="Google" id="ProtNLM"/>
    </source>
</evidence>
<dbReference type="Proteomes" id="UP001649381">
    <property type="component" value="Unassembled WGS sequence"/>
</dbReference>
<comment type="caution">
    <text evidence="1">The sequence shown here is derived from an EMBL/GenBank/DDBJ whole genome shotgun (WGS) entry which is preliminary data.</text>
</comment>
<reference evidence="1 2" key="1">
    <citation type="submission" date="2022-01" db="EMBL/GenBank/DDBJ databases">
        <title>Alkalihalobacillus sp. EGI L200015, a novel bacterium isolated from a salt lake sediment.</title>
        <authorList>
            <person name="Gao L."/>
            <person name="Fang B.-Z."/>
            <person name="Li W.-J."/>
        </authorList>
    </citation>
    <scope>NUCLEOTIDE SEQUENCE [LARGE SCALE GENOMIC DNA]</scope>
    <source>
        <strain evidence="1 2">KCTC 12718</strain>
    </source>
</reference>
<organism evidence="1 2">
    <name type="scientific">Pseudalkalibacillus berkeleyi</name>
    <dbReference type="NCBI Taxonomy" id="1069813"/>
    <lineage>
        <taxon>Bacteria</taxon>
        <taxon>Bacillati</taxon>
        <taxon>Bacillota</taxon>
        <taxon>Bacilli</taxon>
        <taxon>Bacillales</taxon>
        <taxon>Fictibacillaceae</taxon>
        <taxon>Pseudalkalibacillus</taxon>
    </lineage>
</organism>
<keyword evidence="2" id="KW-1185">Reference proteome</keyword>
<sequence>MMNMYVKMTSALNKYVKNERGAQALEWVALGLVVLAVMAAVATAVKGNGGAIGDAIVSKIAELINNM</sequence>